<evidence type="ECO:0000259" key="5">
    <source>
        <dbReference type="PROSITE" id="PS50111"/>
    </source>
</evidence>
<dbReference type="InterPro" id="IPR004089">
    <property type="entry name" value="MCPsignal_dom"/>
</dbReference>
<evidence type="ECO:0000256" key="1">
    <source>
        <dbReference type="ARBA" id="ARBA00023224"/>
    </source>
</evidence>
<dbReference type="PANTHER" id="PTHR32089:SF112">
    <property type="entry name" value="LYSOZYME-LIKE PROTEIN-RELATED"/>
    <property type="match status" value="1"/>
</dbReference>
<feature type="transmembrane region" description="Helical" evidence="4">
    <location>
        <begin position="80"/>
        <end position="99"/>
    </location>
</feature>
<dbReference type="PROSITE" id="PS50111">
    <property type="entry name" value="CHEMOTAXIS_TRANSDUC_2"/>
    <property type="match status" value="1"/>
</dbReference>
<dbReference type="Gene3D" id="1.10.287.950">
    <property type="entry name" value="Methyl-accepting chemotaxis protein"/>
    <property type="match status" value="1"/>
</dbReference>
<dbReference type="SUPFAM" id="SSF58104">
    <property type="entry name" value="Methyl-accepting chemotaxis protein (MCP) signaling domain"/>
    <property type="match status" value="1"/>
</dbReference>
<sequence>MITMDPSMLKLKNRQTLPIAFGTFMLGLLVHTLFRWLSIGGSAAHASLTSYGLALNLILASPLALFAAACFLYWRDIQRFVPLALALSMSLSSIAIIEGSGGRTELYFSSFMVIALMAFYESVGLIWTITGVFALHYVYAVLAGPSAADAAQAGLLVAVPMHALFLLLTAGTTVWQIAKKRQFVSRLESDKKQKQQLLRTTLGQLTSSSGSLVDYVRQLNVNAEHTLEANRQMTQAIGQTAAGAEEQASNSRESARAMEEISVRVQQIAESASVVSQAAEGMLQAAEEGSRTVLQAVDRLSALNRSSASVAEALEQLERRSQSIGEIATLISGVASQTNLLALNAAIEAARAGEHGAGFAIVASEVRKLAEQTEGSAAQISALIVEIQQAATETVRRMHGASDDVSAGHYAVMETGGVFERIVADARQVNKQIHGISGAAQEMSAGTQKVSASLAEMAVIAGSSADGAQQVLLSSEAQLSAMESISGSAEGLNRLAGELEQICQALGQEGRETDF</sequence>
<protein>
    <submittedName>
        <fullName evidence="6">Methyl-accepting chemotaxis protein</fullName>
    </submittedName>
</protein>
<proteinExistence type="inferred from homology"/>
<evidence type="ECO:0000256" key="4">
    <source>
        <dbReference type="SAM" id="Phobius"/>
    </source>
</evidence>
<keyword evidence="4" id="KW-0812">Transmembrane</keyword>
<feature type="transmembrane region" description="Helical" evidence="4">
    <location>
        <begin position="111"/>
        <end position="135"/>
    </location>
</feature>
<keyword evidence="1 3" id="KW-0807">Transducer</keyword>
<dbReference type="SMART" id="SM00283">
    <property type="entry name" value="MA"/>
    <property type="match status" value="1"/>
</dbReference>
<evidence type="ECO:0000256" key="2">
    <source>
        <dbReference type="ARBA" id="ARBA00029447"/>
    </source>
</evidence>
<comment type="caution">
    <text evidence="6">The sequence shown here is derived from an EMBL/GenBank/DDBJ whole genome shotgun (WGS) entry which is preliminary data.</text>
</comment>
<feature type="transmembrane region" description="Helical" evidence="4">
    <location>
        <begin position="20"/>
        <end position="39"/>
    </location>
</feature>
<dbReference type="Pfam" id="PF00015">
    <property type="entry name" value="MCPsignal"/>
    <property type="match status" value="1"/>
</dbReference>
<keyword evidence="7" id="KW-1185">Reference proteome</keyword>
<organism evidence="6 7">
    <name type="scientific">Paenibacillus gyeongsangnamensis</name>
    <dbReference type="NCBI Taxonomy" id="3388067"/>
    <lineage>
        <taxon>Bacteria</taxon>
        <taxon>Bacillati</taxon>
        <taxon>Bacillota</taxon>
        <taxon>Bacilli</taxon>
        <taxon>Bacillales</taxon>
        <taxon>Paenibacillaceae</taxon>
        <taxon>Paenibacillus</taxon>
    </lineage>
</organism>
<dbReference type="EMBL" id="JAQAGZ010000023">
    <property type="protein sequence ID" value="MCZ8516324.1"/>
    <property type="molecule type" value="Genomic_DNA"/>
</dbReference>
<comment type="similarity">
    <text evidence="2">Belongs to the methyl-accepting chemotaxis (MCP) protein family.</text>
</comment>
<keyword evidence="4" id="KW-0472">Membrane</keyword>
<reference evidence="6 7" key="1">
    <citation type="submission" date="2022-12" db="EMBL/GenBank/DDBJ databases">
        <title>Draft genome sequence of Paenibacillus sp. dW9.</title>
        <authorList>
            <person name="Choi E.-W."/>
            <person name="Kim D.-U."/>
        </authorList>
    </citation>
    <scope>NUCLEOTIDE SEQUENCE [LARGE SCALE GENOMIC DNA]</scope>
    <source>
        <strain evidence="7">dW9</strain>
    </source>
</reference>
<dbReference type="RefSeq" id="WP_269884858.1">
    <property type="nucleotide sequence ID" value="NZ_JAQAGZ010000023.1"/>
</dbReference>
<dbReference type="CDD" id="cd11386">
    <property type="entry name" value="MCP_signal"/>
    <property type="match status" value="1"/>
</dbReference>
<dbReference type="PANTHER" id="PTHR32089">
    <property type="entry name" value="METHYL-ACCEPTING CHEMOTAXIS PROTEIN MCPB"/>
    <property type="match status" value="1"/>
</dbReference>
<feature type="transmembrane region" description="Helical" evidence="4">
    <location>
        <begin position="155"/>
        <end position="178"/>
    </location>
</feature>
<dbReference type="InterPro" id="IPR004090">
    <property type="entry name" value="Chemotax_Me-accpt_rcpt"/>
</dbReference>
<gene>
    <name evidence="6" type="ORF">O9H85_28820</name>
</gene>
<evidence type="ECO:0000256" key="3">
    <source>
        <dbReference type="PROSITE-ProRule" id="PRU00284"/>
    </source>
</evidence>
<accession>A0ABT4QHI1</accession>
<feature type="domain" description="Methyl-accepting transducer" evidence="5">
    <location>
        <begin position="222"/>
        <end position="458"/>
    </location>
</feature>
<evidence type="ECO:0000313" key="6">
    <source>
        <dbReference type="EMBL" id="MCZ8516324.1"/>
    </source>
</evidence>
<name>A0ABT4QHI1_9BACL</name>
<dbReference type="PRINTS" id="PR00260">
    <property type="entry name" value="CHEMTRNSDUCR"/>
</dbReference>
<dbReference type="Proteomes" id="UP001527882">
    <property type="component" value="Unassembled WGS sequence"/>
</dbReference>
<feature type="transmembrane region" description="Helical" evidence="4">
    <location>
        <begin position="51"/>
        <end position="74"/>
    </location>
</feature>
<keyword evidence="4" id="KW-1133">Transmembrane helix</keyword>
<evidence type="ECO:0000313" key="7">
    <source>
        <dbReference type="Proteomes" id="UP001527882"/>
    </source>
</evidence>